<proteinExistence type="predicted"/>
<protein>
    <submittedName>
        <fullName evidence="2">Uncharacterized protein</fullName>
    </submittedName>
</protein>
<dbReference type="AlphaFoldDB" id="A0A5B7GSD4"/>
<name>A0A5B7GSD4_PORTR</name>
<evidence type="ECO:0000313" key="3">
    <source>
        <dbReference type="Proteomes" id="UP000324222"/>
    </source>
</evidence>
<reference evidence="2 3" key="1">
    <citation type="submission" date="2019-05" db="EMBL/GenBank/DDBJ databases">
        <title>Another draft genome of Portunus trituberculatus and its Hox gene families provides insights of decapod evolution.</title>
        <authorList>
            <person name="Jeong J.-H."/>
            <person name="Song I."/>
            <person name="Kim S."/>
            <person name="Choi T."/>
            <person name="Kim D."/>
            <person name="Ryu S."/>
            <person name="Kim W."/>
        </authorList>
    </citation>
    <scope>NUCLEOTIDE SEQUENCE [LARGE SCALE GENOMIC DNA]</scope>
    <source>
        <tissue evidence="2">Muscle</tissue>
    </source>
</reference>
<evidence type="ECO:0000256" key="1">
    <source>
        <dbReference type="SAM" id="MobiDB-lite"/>
    </source>
</evidence>
<organism evidence="2 3">
    <name type="scientific">Portunus trituberculatus</name>
    <name type="common">Swimming crab</name>
    <name type="synonym">Neptunus trituberculatus</name>
    <dbReference type="NCBI Taxonomy" id="210409"/>
    <lineage>
        <taxon>Eukaryota</taxon>
        <taxon>Metazoa</taxon>
        <taxon>Ecdysozoa</taxon>
        <taxon>Arthropoda</taxon>
        <taxon>Crustacea</taxon>
        <taxon>Multicrustacea</taxon>
        <taxon>Malacostraca</taxon>
        <taxon>Eumalacostraca</taxon>
        <taxon>Eucarida</taxon>
        <taxon>Decapoda</taxon>
        <taxon>Pleocyemata</taxon>
        <taxon>Brachyura</taxon>
        <taxon>Eubrachyura</taxon>
        <taxon>Portunoidea</taxon>
        <taxon>Portunidae</taxon>
        <taxon>Portuninae</taxon>
        <taxon>Portunus</taxon>
    </lineage>
</organism>
<evidence type="ECO:0000313" key="2">
    <source>
        <dbReference type="EMBL" id="MPC61772.1"/>
    </source>
</evidence>
<comment type="caution">
    <text evidence="2">The sequence shown here is derived from an EMBL/GenBank/DDBJ whole genome shotgun (WGS) entry which is preliminary data.</text>
</comment>
<feature type="region of interest" description="Disordered" evidence="1">
    <location>
        <begin position="1"/>
        <end position="23"/>
    </location>
</feature>
<dbReference type="EMBL" id="VSRR010018906">
    <property type="protein sequence ID" value="MPC61772.1"/>
    <property type="molecule type" value="Genomic_DNA"/>
</dbReference>
<sequence>MSSKQAGTPYVGELKDKRPRKSLSLKKKLDIVKYYEGAREPTSTPKHCSCPNPLSPMPSNKQQV</sequence>
<feature type="region of interest" description="Disordered" evidence="1">
    <location>
        <begin position="38"/>
        <end position="64"/>
    </location>
</feature>
<accession>A0A5B7GSD4</accession>
<gene>
    <name evidence="2" type="ORF">E2C01_055848</name>
</gene>
<dbReference type="Proteomes" id="UP000324222">
    <property type="component" value="Unassembled WGS sequence"/>
</dbReference>
<keyword evidence="3" id="KW-1185">Reference proteome</keyword>